<keyword evidence="5" id="KW-0323">Glycolate pathway</keyword>
<dbReference type="GO" id="GO:0010181">
    <property type="term" value="F:FMN binding"/>
    <property type="evidence" value="ECO:0007669"/>
    <property type="project" value="InterPro"/>
</dbReference>
<evidence type="ECO:0000313" key="16">
    <source>
        <dbReference type="Proteomes" id="UP001341281"/>
    </source>
</evidence>
<evidence type="ECO:0000256" key="10">
    <source>
        <dbReference type="ARBA" id="ARBA00023238"/>
    </source>
</evidence>
<dbReference type="CDD" id="cd02809">
    <property type="entry name" value="alpha_hydroxyacid_oxid_FMN"/>
    <property type="match status" value="1"/>
</dbReference>
<evidence type="ECO:0000256" key="8">
    <source>
        <dbReference type="ARBA" id="ARBA00023002"/>
    </source>
</evidence>
<accession>A0AAQ3SW78</accession>
<dbReference type="InterPro" id="IPR012133">
    <property type="entry name" value="Alpha-hydoxy_acid_DH_FMN"/>
</dbReference>
<protein>
    <recommendedName>
        <fullName evidence="4">(S)-2-hydroxy-acid oxidase</fullName>
        <ecNumber evidence="4">1.1.3.15</ecNumber>
    </recommendedName>
</protein>
<evidence type="ECO:0000256" key="3">
    <source>
        <dbReference type="ARBA" id="ARBA00004923"/>
    </source>
</evidence>
<keyword evidence="6" id="KW-0285">Flavoprotein</keyword>
<dbReference type="SMART" id="SM01240">
    <property type="entry name" value="IMPDH"/>
    <property type="match status" value="1"/>
</dbReference>
<keyword evidence="8" id="KW-0560">Oxidoreductase</keyword>
<dbReference type="Proteomes" id="UP001341281">
    <property type="component" value="Chromosome 03"/>
</dbReference>
<dbReference type="Pfam" id="PF01070">
    <property type="entry name" value="FMN_dh"/>
    <property type="match status" value="1"/>
</dbReference>
<dbReference type="InterPro" id="IPR008259">
    <property type="entry name" value="FMN_hydac_DH_AS"/>
</dbReference>
<evidence type="ECO:0000256" key="9">
    <source>
        <dbReference type="ARBA" id="ARBA00023140"/>
    </source>
</evidence>
<dbReference type="GO" id="GO:0003973">
    <property type="term" value="F:(S)-2-hydroxy-acid oxidase activity"/>
    <property type="evidence" value="ECO:0007669"/>
    <property type="project" value="UniProtKB-EC"/>
</dbReference>
<evidence type="ECO:0000256" key="4">
    <source>
        <dbReference type="ARBA" id="ARBA00013087"/>
    </source>
</evidence>
<feature type="domain" description="FMN hydroxy acid dehydrogenase" evidence="14">
    <location>
        <begin position="312"/>
        <end position="673"/>
    </location>
</feature>
<evidence type="ECO:0000256" key="5">
    <source>
        <dbReference type="ARBA" id="ARBA00022594"/>
    </source>
</evidence>
<keyword evidence="16" id="KW-1185">Reference proteome</keyword>
<keyword evidence="7" id="KW-0288">FMN</keyword>
<comment type="similarity">
    <text evidence="11">Belongs to the FMN-dependent alpha-hydroxy acid dehydrogenase family.</text>
</comment>
<dbReference type="FunFam" id="3.20.20.70:FF:000063">
    <property type="entry name" value="peroxisomal (S)-2-hydroxy-acid oxidase GLO1"/>
    <property type="match status" value="1"/>
</dbReference>
<dbReference type="GO" id="GO:0009854">
    <property type="term" value="P:oxidative photosynthetic carbon pathway"/>
    <property type="evidence" value="ECO:0007669"/>
    <property type="project" value="UniProtKB-KW"/>
</dbReference>
<dbReference type="InterPro" id="IPR013785">
    <property type="entry name" value="Aldolase_TIM"/>
</dbReference>
<dbReference type="SUPFAM" id="SSF51395">
    <property type="entry name" value="FMN-linked oxidoreductases"/>
    <property type="match status" value="1"/>
</dbReference>
<organism evidence="15 16">
    <name type="scientific">Paspalum notatum var. saurae</name>
    <dbReference type="NCBI Taxonomy" id="547442"/>
    <lineage>
        <taxon>Eukaryota</taxon>
        <taxon>Viridiplantae</taxon>
        <taxon>Streptophyta</taxon>
        <taxon>Embryophyta</taxon>
        <taxon>Tracheophyta</taxon>
        <taxon>Spermatophyta</taxon>
        <taxon>Magnoliopsida</taxon>
        <taxon>Liliopsida</taxon>
        <taxon>Poales</taxon>
        <taxon>Poaceae</taxon>
        <taxon>PACMAD clade</taxon>
        <taxon>Panicoideae</taxon>
        <taxon>Andropogonodae</taxon>
        <taxon>Paspaleae</taxon>
        <taxon>Paspalinae</taxon>
        <taxon>Paspalum</taxon>
    </lineage>
</organism>
<feature type="compositionally biased region" description="Low complexity" evidence="13">
    <location>
        <begin position="45"/>
        <end position="65"/>
    </location>
</feature>
<evidence type="ECO:0000259" key="14">
    <source>
        <dbReference type="PROSITE" id="PS51349"/>
    </source>
</evidence>
<sequence>MAGSPPKPWERSGAEGASGPAPFKPPSGGSTSDVVEASGTAKPGENVTAAERSAAANNANTTVSRPMPQRPWQQTGYGNTYGGAGYGSNMYSSYGGFGNTYGSGGMYGNSMYSSYGGGYGGGGMYGGGMYGGGMYGGMGGYGGYGMGGMGGYGGMGMGGPYGNQDPNAMGPPPSPPGFWMSFLRVMHGVVNFFGRISFLVEQNTQASYFFMTAMLQLFDRSGMLYGELARFVLRLLGVKRKPKKGSLQGPEAQAIQGPSHQFPEAPKAGNWDSERREVVKKSLSPLMKSTGVLVTWEKKAGSVGVEEPDAAANMGEITNVMEYQAIAKQKLPKMVYDYYASGAEDEWTLQENREAFSRILFRPRILIDVSKIDMTTTVLGFKISMPIMVAPTAMQKMAHPDGEYATARAASKAGTIMTLSSWATSSVEEVASTGPGIRFFQLYVYKDRKVVEQLVRRAERAGFKAIALTVDTPRLGRREADIKNRFVLPPHLTLKNFEGLDLGKMDQAADSGLASYVAGQVDRTLSWKDVKWLQTITSLPILVKGVITAEDTRLAVANGAAGIIVSNHGARQLDYVPATISALEEVVKAARGQLPVFVDGGIRRGTDVFKALALGAAGVFVGRPVVFSLAAAGEAGVSNVLRMLRDEFELTMALSGCTSLAAITRNHIITESDKLRVMPSRL</sequence>
<dbReference type="PROSITE" id="PS00557">
    <property type="entry name" value="FMN_HYDROXY_ACID_DH_1"/>
    <property type="match status" value="1"/>
</dbReference>
<evidence type="ECO:0000256" key="11">
    <source>
        <dbReference type="ARBA" id="ARBA00024042"/>
    </source>
</evidence>
<evidence type="ECO:0000256" key="13">
    <source>
        <dbReference type="SAM" id="MobiDB-lite"/>
    </source>
</evidence>
<feature type="region of interest" description="Disordered" evidence="13">
    <location>
        <begin position="244"/>
        <end position="271"/>
    </location>
</feature>
<dbReference type="EC" id="1.1.3.15" evidence="4"/>
<evidence type="ECO:0000256" key="7">
    <source>
        <dbReference type="ARBA" id="ARBA00022643"/>
    </source>
</evidence>
<evidence type="ECO:0000313" key="15">
    <source>
        <dbReference type="EMBL" id="WVZ61898.1"/>
    </source>
</evidence>
<reference evidence="15 16" key="1">
    <citation type="submission" date="2024-02" db="EMBL/GenBank/DDBJ databases">
        <title>High-quality chromosome-scale genome assembly of Pensacola bahiagrass (Paspalum notatum Flugge var. saurae).</title>
        <authorList>
            <person name="Vega J.M."/>
            <person name="Podio M."/>
            <person name="Orjuela J."/>
            <person name="Siena L.A."/>
            <person name="Pessino S.C."/>
            <person name="Combes M.C."/>
            <person name="Mariac C."/>
            <person name="Albertini E."/>
            <person name="Pupilli F."/>
            <person name="Ortiz J.P.A."/>
            <person name="Leblanc O."/>
        </authorList>
    </citation>
    <scope>NUCLEOTIDE SEQUENCE [LARGE SCALE GENOMIC DNA]</scope>
    <source>
        <strain evidence="15">R1</strain>
        <tissue evidence="15">Leaf</tissue>
    </source>
</reference>
<dbReference type="AlphaFoldDB" id="A0AAQ3SW78"/>
<dbReference type="Gene3D" id="3.20.20.70">
    <property type="entry name" value="Aldolase class I"/>
    <property type="match status" value="1"/>
</dbReference>
<dbReference type="PANTHER" id="PTHR10578">
    <property type="entry name" value="S -2-HYDROXY-ACID OXIDASE-RELATED"/>
    <property type="match status" value="1"/>
</dbReference>
<comment type="catalytic activity">
    <reaction evidence="12">
        <text>glycolate + O2 = glyoxylate + H2O2</text>
        <dbReference type="Rhea" id="RHEA:25311"/>
        <dbReference type="ChEBI" id="CHEBI:15379"/>
        <dbReference type="ChEBI" id="CHEBI:16240"/>
        <dbReference type="ChEBI" id="CHEBI:29805"/>
        <dbReference type="ChEBI" id="CHEBI:36655"/>
        <dbReference type="EC" id="1.1.3.15"/>
    </reaction>
    <physiologicalReaction direction="left-to-right" evidence="12">
        <dbReference type="Rhea" id="RHEA:25312"/>
    </physiologicalReaction>
</comment>
<comment type="subcellular location">
    <subcellularLocation>
        <location evidence="2">Peroxisome</location>
    </subcellularLocation>
</comment>
<dbReference type="EMBL" id="CP144747">
    <property type="protein sequence ID" value="WVZ61898.1"/>
    <property type="molecule type" value="Genomic_DNA"/>
</dbReference>
<proteinExistence type="inferred from homology"/>
<dbReference type="InterPro" id="IPR000262">
    <property type="entry name" value="FMN-dep_DH"/>
</dbReference>
<keyword evidence="9" id="KW-0576">Peroxisome</keyword>
<dbReference type="PROSITE" id="PS51349">
    <property type="entry name" value="FMN_HYDROXY_ACID_DH_2"/>
    <property type="match status" value="1"/>
</dbReference>
<gene>
    <name evidence="15" type="ORF">U9M48_011706</name>
</gene>
<evidence type="ECO:0000256" key="12">
    <source>
        <dbReference type="ARBA" id="ARBA00036241"/>
    </source>
</evidence>
<keyword evidence="10" id="KW-0601">Photorespiration</keyword>
<evidence type="ECO:0000256" key="1">
    <source>
        <dbReference type="ARBA" id="ARBA00001917"/>
    </source>
</evidence>
<name>A0AAQ3SW78_PASNO</name>
<dbReference type="GO" id="GO:0005777">
    <property type="term" value="C:peroxisome"/>
    <property type="evidence" value="ECO:0007669"/>
    <property type="project" value="UniProtKB-SubCell"/>
</dbReference>
<dbReference type="PANTHER" id="PTHR10578:SF107">
    <property type="entry name" value="2-HYDROXYACID OXIDASE 1"/>
    <property type="match status" value="1"/>
</dbReference>
<evidence type="ECO:0000256" key="6">
    <source>
        <dbReference type="ARBA" id="ARBA00022630"/>
    </source>
</evidence>
<evidence type="ECO:0000256" key="2">
    <source>
        <dbReference type="ARBA" id="ARBA00004275"/>
    </source>
</evidence>
<comment type="pathway">
    <text evidence="3">Photosynthesis; photorespiration; glycine from 2-phosphoglycolate: step 2/3.</text>
</comment>
<comment type="cofactor">
    <cofactor evidence="1">
        <name>FMN</name>
        <dbReference type="ChEBI" id="CHEBI:58210"/>
    </cofactor>
</comment>
<feature type="region of interest" description="Disordered" evidence="13">
    <location>
        <begin position="1"/>
        <end position="76"/>
    </location>
</feature>
<dbReference type="InterPro" id="IPR037396">
    <property type="entry name" value="FMN_HAD"/>
</dbReference>